<accession>A0ABV1ILT7</accession>
<gene>
    <name evidence="1" type="ORF">AAAU72_06340</name>
</gene>
<name>A0ABV1ILT7_9FIRM</name>
<evidence type="ECO:0000313" key="1">
    <source>
        <dbReference type="EMBL" id="MEQ2687797.1"/>
    </source>
</evidence>
<proteinExistence type="predicted"/>
<keyword evidence="2" id="KW-1185">Reference proteome</keyword>
<evidence type="ECO:0000313" key="2">
    <source>
        <dbReference type="Proteomes" id="UP001439984"/>
    </source>
</evidence>
<dbReference type="EMBL" id="JBBNIB010000106">
    <property type="protein sequence ID" value="MEQ2687797.1"/>
    <property type="molecule type" value="Genomic_DNA"/>
</dbReference>
<dbReference type="RefSeq" id="WP_227623348.1">
    <property type="nucleotide sequence ID" value="NZ_JBBNIB010000106.1"/>
</dbReference>
<organism evidence="1 2">
    <name type="scientific">Faecalibacterium longum</name>
    <dbReference type="NCBI Taxonomy" id="1851428"/>
    <lineage>
        <taxon>Bacteria</taxon>
        <taxon>Bacillati</taxon>
        <taxon>Bacillota</taxon>
        <taxon>Clostridia</taxon>
        <taxon>Eubacteriales</taxon>
        <taxon>Oscillospiraceae</taxon>
        <taxon>Faecalibacterium</taxon>
    </lineage>
</organism>
<reference evidence="1 2" key="1">
    <citation type="submission" date="2024-04" db="EMBL/GenBank/DDBJ databases">
        <title>Human intestinal bacterial collection.</title>
        <authorList>
            <person name="Pauvert C."/>
            <person name="Hitch T.C.A."/>
            <person name="Clavel T."/>
        </authorList>
    </citation>
    <scope>NUCLEOTIDE SEQUENCE [LARGE SCALE GENOMIC DNA]</scope>
    <source>
        <strain evidence="1 2">CLA-AA-H236</strain>
    </source>
</reference>
<comment type="caution">
    <text evidence="1">The sequence shown here is derived from an EMBL/GenBank/DDBJ whole genome shotgun (WGS) entry which is preliminary data.</text>
</comment>
<dbReference type="Proteomes" id="UP001439984">
    <property type="component" value="Unassembled WGS sequence"/>
</dbReference>
<protein>
    <submittedName>
        <fullName evidence="1">Uncharacterized protein</fullName>
    </submittedName>
</protein>
<sequence>MPKYKLYFSRDSTVLALPINPEKLPETISADNGKYSVLGLGQIMQPRTPDLRIVSISGLLPGRRLPGQTGIHLPPAVYIDFFTSAMRKKSPIVYTPVRFYENGLPFLGPSLGFPCLVTRFKTEERGGETGDFYFDLSLSEYRDFSPQRAVVQGEGQTGTFTPATTPERTAARAIAAASAISAVTSAASTVRLTLTPTRSTPSDRLVVNARRKVSGSYYAASDGAEPLGSVHGLLITVRRIASHAKPCRVCVADANGDVLGWMAEADLQEADG</sequence>